<feature type="domain" description="RRM" evidence="4">
    <location>
        <begin position="331"/>
        <end position="413"/>
    </location>
</feature>
<feature type="region of interest" description="Disordered" evidence="3">
    <location>
        <begin position="1"/>
        <end position="38"/>
    </location>
</feature>
<dbReference type="SMART" id="SM00360">
    <property type="entry name" value="RRM"/>
    <property type="match status" value="2"/>
</dbReference>
<keyword evidence="1 2" id="KW-0694">RNA-binding</keyword>
<evidence type="ECO:0000256" key="2">
    <source>
        <dbReference type="PROSITE-ProRule" id="PRU00176"/>
    </source>
</evidence>
<evidence type="ECO:0000313" key="6">
    <source>
        <dbReference type="Proteomes" id="UP000729402"/>
    </source>
</evidence>
<dbReference type="CDD" id="cd00590">
    <property type="entry name" value="RRM_SF"/>
    <property type="match status" value="2"/>
</dbReference>
<feature type="compositionally biased region" description="Pro residues" evidence="3">
    <location>
        <begin position="17"/>
        <end position="34"/>
    </location>
</feature>
<organism evidence="5 6">
    <name type="scientific">Zizania palustris</name>
    <name type="common">Northern wild rice</name>
    <dbReference type="NCBI Taxonomy" id="103762"/>
    <lineage>
        <taxon>Eukaryota</taxon>
        <taxon>Viridiplantae</taxon>
        <taxon>Streptophyta</taxon>
        <taxon>Embryophyta</taxon>
        <taxon>Tracheophyta</taxon>
        <taxon>Spermatophyta</taxon>
        <taxon>Magnoliopsida</taxon>
        <taxon>Liliopsida</taxon>
        <taxon>Poales</taxon>
        <taxon>Poaceae</taxon>
        <taxon>BOP clade</taxon>
        <taxon>Oryzoideae</taxon>
        <taxon>Oryzeae</taxon>
        <taxon>Zizaniinae</taxon>
        <taxon>Zizania</taxon>
    </lineage>
</organism>
<feature type="domain" description="RRM" evidence="4">
    <location>
        <begin position="234"/>
        <end position="312"/>
    </location>
</feature>
<dbReference type="InterPro" id="IPR000504">
    <property type="entry name" value="RRM_dom"/>
</dbReference>
<dbReference type="Proteomes" id="UP000729402">
    <property type="component" value="Unassembled WGS sequence"/>
</dbReference>
<dbReference type="GO" id="GO:0003723">
    <property type="term" value="F:RNA binding"/>
    <property type="evidence" value="ECO:0007669"/>
    <property type="project" value="UniProtKB-UniRule"/>
</dbReference>
<reference evidence="5" key="2">
    <citation type="submission" date="2021-02" db="EMBL/GenBank/DDBJ databases">
        <authorList>
            <person name="Kimball J.A."/>
            <person name="Haas M.W."/>
            <person name="Macchietto M."/>
            <person name="Kono T."/>
            <person name="Duquette J."/>
            <person name="Shao M."/>
        </authorList>
    </citation>
    <scope>NUCLEOTIDE SEQUENCE</scope>
    <source>
        <tissue evidence="5">Fresh leaf tissue</tissue>
    </source>
</reference>
<comment type="caution">
    <text evidence="5">The sequence shown here is derived from an EMBL/GenBank/DDBJ whole genome shotgun (WGS) entry which is preliminary data.</text>
</comment>
<dbReference type="PANTHER" id="PTHR21245">
    <property type="entry name" value="HETEROGENEOUS NUCLEAR RIBONUCLEOPROTEIN"/>
    <property type="match status" value="1"/>
</dbReference>
<sequence>MEPTRCILRRPAASSSPLPPSSSSPPPPPPPSLPLPWALMPPKKRLLMLAPCEAATPPPAPVPAPAVETLAVPVPGPPPQVAQADRSTSAPPAVEEEPSTAPSPPDDAAVKPAATPRVRKIVRKVIVKRIVPKGTFAARRAAAVAAASGAAPELRGETPTNRTTASDHNGVVGKEQNLDESVAKKLATDCNAVDVVEEILGFESATDGGDAHVGGEGAEMEEMGMSEGQKKMTTEVFVGGLHRDAKEEDVRAVFTMAGDITEVRMIMDAVGGKNKGYCFVRYREPAQANKAITEFANVKICGKLCRAAAPNGNDKNFRGNVDQKWTKEDVKSIFVEGVPTSWDQTKLTEIFQKHGNIGSVVLSRDMQSAKRNDFAFINYITHEAAISCLESFGKEELTENGSKVSIKVSLSKSVRKSKPVKEGHRSCISGKGRMKIAQKIANFAWLTSNVLM</sequence>
<accession>A0A8J5VVN5</accession>
<dbReference type="EMBL" id="JAAALK010000084">
    <property type="protein sequence ID" value="KAG8083685.1"/>
    <property type="molecule type" value="Genomic_DNA"/>
</dbReference>
<name>A0A8J5VVN5_ZIZPA</name>
<evidence type="ECO:0000256" key="1">
    <source>
        <dbReference type="ARBA" id="ARBA00022884"/>
    </source>
</evidence>
<evidence type="ECO:0000313" key="5">
    <source>
        <dbReference type="EMBL" id="KAG8083685.1"/>
    </source>
</evidence>
<dbReference type="Pfam" id="PF00076">
    <property type="entry name" value="RRM_1"/>
    <property type="match status" value="2"/>
</dbReference>
<proteinExistence type="predicted"/>
<reference evidence="5" key="1">
    <citation type="journal article" date="2021" name="bioRxiv">
        <title>Whole Genome Assembly and Annotation of Northern Wild Rice, Zizania palustris L., Supports a Whole Genome Duplication in the Zizania Genus.</title>
        <authorList>
            <person name="Haas M."/>
            <person name="Kono T."/>
            <person name="Macchietto M."/>
            <person name="Millas R."/>
            <person name="McGilp L."/>
            <person name="Shao M."/>
            <person name="Duquette J."/>
            <person name="Hirsch C.N."/>
            <person name="Kimball J."/>
        </authorList>
    </citation>
    <scope>NUCLEOTIDE SEQUENCE</scope>
    <source>
        <tissue evidence="5">Fresh leaf tissue</tissue>
    </source>
</reference>
<gene>
    <name evidence="5" type="ORF">GUJ93_ZPchr0016g2523</name>
</gene>
<dbReference type="PROSITE" id="PS50102">
    <property type="entry name" value="RRM"/>
    <property type="match status" value="2"/>
</dbReference>
<evidence type="ECO:0000256" key="3">
    <source>
        <dbReference type="SAM" id="MobiDB-lite"/>
    </source>
</evidence>
<feature type="region of interest" description="Disordered" evidence="3">
    <location>
        <begin position="52"/>
        <end position="115"/>
    </location>
</feature>
<dbReference type="AlphaFoldDB" id="A0A8J5VVN5"/>
<dbReference type="OrthoDB" id="3800936at2759"/>
<evidence type="ECO:0000259" key="4">
    <source>
        <dbReference type="PROSITE" id="PS50102"/>
    </source>
</evidence>
<keyword evidence="6" id="KW-1185">Reference proteome</keyword>
<feature type="compositionally biased region" description="Low complexity" evidence="3">
    <location>
        <begin position="81"/>
        <end position="93"/>
    </location>
</feature>
<protein>
    <recommendedName>
        <fullName evidence="4">RRM domain-containing protein</fullName>
    </recommendedName>
</protein>